<dbReference type="RefSeq" id="XP_040793957.1">
    <property type="nucleotide sequence ID" value="XM_040932589.1"/>
</dbReference>
<proteinExistence type="predicted"/>
<gene>
    <name evidence="2" type="ORF">K460DRAFT_362141</name>
</gene>
<feature type="region of interest" description="Disordered" evidence="1">
    <location>
        <begin position="1"/>
        <end position="40"/>
    </location>
</feature>
<dbReference type="Proteomes" id="UP000800039">
    <property type="component" value="Unassembled WGS sequence"/>
</dbReference>
<accession>A0A9P4GU96</accession>
<reference evidence="2" key="1">
    <citation type="submission" date="2020-01" db="EMBL/GenBank/DDBJ databases">
        <authorList>
            <consortium name="DOE Joint Genome Institute"/>
            <person name="Haridas S."/>
            <person name="Albert R."/>
            <person name="Binder M."/>
            <person name="Bloem J."/>
            <person name="Labutti K."/>
            <person name="Salamov A."/>
            <person name="Andreopoulos B."/>
            <person name="Baker S.E."/>
            <person name="Barry K."/>
            <person name="Bills G."/>
            <person name="Bluhm B.H."/>
            <person name="Cannon C."/>
            <person name="Castanera R."/>
            <person name="Culley D.E."/>
            <person name="Daum C."/>
            <person name="Ezra D."/>
            <person name="Gonzalez J.B."/>
            <person name="Henrissat B."/>
            <person name="Kuo A."/>
            <person name="Liang C."/>
            <person name="Lipzen A."/>
            <person name="Lutzoni F."/>
            <person name="Magnuson J."/>
            <person name="Mondo S."/>
            <person name="Nolan M."/>
            <person name="Ohm R."/>
            <person name="Pangilinan J."/>
            <person name="Park H.-J."/>
            <person name="Ramirez L."/>
            <person name="Alfaro M."/>
            <person name="Sun H."/>
            <person name="Tritt A."/>
            <person name="Yoshinaga Y."/>
            <person name="Zwiers L.-H."/>
            <person name="Turgeon B.G."/>
            <person name="Goodwin S.B."/>
            <person name="Spatafora J.W."/>
            <person name="Crous P.W."/>
            <person name="Grigoriev I.V."/>
        </authorList>
    </citation>
    <scope>NUCLEOTIDE SEQUENCE</scope>
    <source>
        <strain evidence="2">CBS 394.84</strain>
    </source>
</reference>
<keyword evidence="3" id="KW-1185">Reference proteome</keyword>
<evidence type="ECO:0000256" key="1">
    <source>
        <dbReference type="SAM" id="MobiDB-lite"/>
    </source>
</evidence>
<name>A0A9P4GU96_9PLEO</name>
<comment type="caution">
    <text evidence="2">The sequence shown here is derived from an EMBL/GenBank/DDBJ whole genome shotgun (WGS) entry which is preliminary data.</text>
</comment>
<dbReference type="AlphaFoldDB" id="A0A9P4GU96"/>
<protein>
    <submittedName>
        <fullName evidence="2">Uncharacterized protein</fullName>
    </submittedName>
</protein>
<dbReference type="GeneID" id="63849840"/>
<evidence type="ECO:0000313" key="3">
    <source>
        <dbReference type="Proteomes" id="UP000800039"/>
    </source>
</evidence>
<organism evidence="2 3">
    <name type="scientific">Cucurbitaria berberidis CBS 394.84</name>
    <dbReference type="NCBI Taxonomy" id="1168544"/>
    <lineage>
        <taxon>Eukaryota</taxon>
        <taxon>Fungi</taxon>
        <taxon>Dikarya</taxon>
        <taxon>Ascomycota</taxon>
        <taxon>Pezizomycotina</taxon>
        <taxon>Dothideomycetes</taxon>
        <taxon>Pleosporomycetidae</taxon>
        <taxon>Pleosporales</taxon>
        <taxon>Pleosporineae</taxon>
        <taxon>Cucurbitariaceae</taxon>
        <taxon>Cucurbitaria</taxon>
    </lineage>
</organism>
<evidence type="ECO:0000313" key="2">
    <source>
        <dbReference type="EMBL" id="KAF1851394.1"/>
    </source>
</evidence>
<dbReference type="EMBL" id="ML976614">
    <property type="protein sequence ID" value="KAF1851394.1"/>
    <property type="molecule type" value="Genomic_DNA"/>
</dbReference>
<sequence>MHDSDFNSCYQPSGLSNSSLPSKNRNSLLTARQDTSRAHSPSTAHCFLEEINREAFPQPRSSVKLRLQHEEATQRLTLDEPDKVRRGSCNGFTVTKMIMCGIEDARFVLPYFHHIKHHEVRALKNWLCEKMYVKRSGGISRMEKVLHCIQLLQTGCRYESLAVLFSRSPRQIKDSCHEVMAGLLRLHCDTVNVDEATDHVVRMYMPLWGLWTQYGATKGKAALYYGFRLSQVAQVLGALNLYIGRWRMQGGFAVDGPMFSWGGVFVIQMAKREGNCSSELRILGVDDDDDDGTSTIRSVAIASRRFEID</sequence>
<dbReference type="OrthoDB" id="3786878at2759"/>